<dbReference type="Pfam" id="PF03896">
    <property type="entry name" value="TRAP_alpha"/>
    <property type="match status" value="1"/>
</dbReference>
<keyword evidence="2 11" id="KW-0812">Transmembrane</keyword>
<feature type="transmembrane region" description="Helical" evidence="11">
    <location>
        <begin position="174"/>
        <end position="193"/>
    </location>
</feature>
<dbReference type="GO" id="GO:0005789">
    <property type="term" value="C:endoplasmic reticulum membrane"/>
    <property type="evidence" value="ECO:0007669"/>
    <property type="project" value="UniProtKB-SubCell"/>
</dbReference>
<evidence type="ECO:0000313" key="13">
    <source>
        <dbReference type="EMBL" id="SCV05981.1"/>
    </source>
</evidence>
<accession>A0A1G4KN72</accession>
<evidence type="ECO:0000256" key="11">
    <source>
        <dbReference type="SAM" id="Phobius"/>
    </source>
</evidence>
<feature type="signal peptide" evidence="12">
    <location>
        <begin position="1"/>
        <end position="19"/>
    </location>
</feature>
<organism evidence="13 14">
    <name type="scientific">Lachancea nothofagi CBS 11611</name>
    <dbReference type="NCBI Taxonomy" id="1266666"/>
    <lineage>
        <taxon>Eukaryota</taxon>
        <taxon>Fungi</taxon>
        <taxon>Dikarya</taxon>
        <taxon>Ascomycota</taxon>
        <taxon>Saccharomycotina</taxon>
        <taxon>Saccharomycetes</taxon>
        <taxon>Saccharomycetales</taxon>
        <taxon>Saccharomycetaceae</taxon>
        <taxon>Lachancea</taxon>
    </lineage>
</organism>
<dbReference type="EMBL" id="LT598447">
    <property type="protein sequence ID" value="SCV05981.1"/>
    <property type="molecule type" value="Genomic_DNA"/>
</dbReference>
<evidence type="ECO:0000256" key="6">
    <source>
        <dbReference type="ARBA" id="ARBA00023136"/>
    </source>
</evidence>
<evidence type="ECO:0000256" key="7">
    <source>
        <dbReference type="ARBA" id="ARBA00037565"/>
    </source>
</evidence>
<gene>
    <name evidence="13" type="ORF">LANO_0H19438G</name>
</gene>
<reference evidence="14" key="1">
    <citation type="submission" date="2016-03" db="EMBL/GenBank/DDBJ databases">
        <authorList>
            <person name="Devillers Hugo."/>
        </authorList>
    </citation>
    <scope>NUCLEOTIDE SEQUENCE [LARGE SCALE GENOMIC DNA]</scope>
</reference>
<keyword evidence="5 11" id="KW-1133">Transmembrane helix</keyword>
<comment type="similarity">
    <text evidence="8">Belongs to the IRC22 family.</text>
</comment>
<feature type="chain" id="PRO_5009236564" description="Increased recombination centers protein 22" evidence="12">
    <location>
        <begin position="20"/>
        <end position="229"/>
    </location>
</feature>
<keyword evidence="3 12" id="KW-0732">Signal</keyword>
<feature type="region of interest" description="Disordered" evidence="10">
    <location>
        <begin position="205"/>
        <end position="229"/>
    </location>
</feature>
<comment type="subcellular location">
    <subcellularLocation>
        <location evidence="1">Endoplasmic reticulum membrane</location>
        <topology evidence="1">Single-pass type I membrane protein</topology>
    </subcellularLocation>
</comment>
<keyword evidence="6 11" id="KW-0472">Membrane</keyword>
<evidence type="ECO:0000256" key="1">
    <source>
        <dbReference type="ARBA" id="ARBA00004115"/>
    </source>
</evidence>
<protein>
    <recommendedName>
        <fullName evidence="9">Increased recombination centers protein 22</fullName>
    </recommendedName>
</protein>
<dbReference type="InterPro" id="IPR005595">
    <property type="entry name" value="TRAP_alpha"/>
</dbReference>
<sequence length="229" mass="25088">MRLSYLQFGLITLMKSCSALGNSEASESSESGSIQQESIQRANFDINYETLEQGAGSLASFLEFEDGDNVTLRYSLFNKEDVNVSVVAVGGALYDIHTNELAANISAAALGPIPVGVNETVEFQQIVNLILKEGEYALSPDIYIEKSEETMKVVANPNLLRILPAAISFFNPQFMFVQFVLAALIAGFSYLTFFKTPKAGTRDAKKIRKSGVSSPQDITSWLPENHTKK</sequence>
<name>A0A1G4KN72_9SACH</name>
<comment type="function">
    <text evidence="7">Is probably involved in a pathway contributing to genomic integrity.</text>
</comment>
<proteinExistence type="inferred from homology"/>
<evidence type="ECO:0000256" key="9">
    <source>
        <dbReference type="ARBA" id="ARBA00040085"/>
    </source>
</evidence>
<evidence type="ECO:0000256" key="4">
    <source>
        <dbReference type="ARBA" id="ARBA00022824"/>
    </source>
</evidence>
<evidence type="ECO:0000256" key="8">
    <source>
        <dbReference type="ARBA" id="ARBA00038311"/>
    </source>
</evidence>
<evidence type="ECO:0000256" key="5">
    <source>
        <dbReference type="ARBA" id="ARBA00022989"/>
    </source>
</evidence>
<keyword evidence="4" id="KW-0256">Endoplasmic reticulum</keyword>
<evidence type="ECO:0000256" key="10">
    <source>
        <dbReference type="SAM" id="MobiDB-lite"/>
    </source>
</evidence>
<evidence type="ECO:0000256" key="2">
    <source>
        <dbReference type="ARBA" id="ARBA00022692"/>
    </source>
</evidence>
<dbReference type="Proteomes" id="UP000189911">
    <property type="component" value="Chromosome H"/>
</dbReference>
<dbReference type="AlphaFoldDB" id="A0A1G4KN72"/>
<dbReference type="OrthoDB" id="1926781at2759"/>
<keyword evidence="14" id="KW-1185">Reference proteome</keyword>
<evidence type="ECO:0000313" key="14">
    <source>
        <dbReference type="Proteomes" id="UP000189911"/>
    </source>
</evidence>
<evidence type="ECO:0000256" key="12">
    <source>
        <dbReference type="SAM" id="SignalP"/>
    </source>
</evidence>
<evidence type="ECO:0000256" key="3">
    <source>
        <dbReference type="ARBA" id="ARBA00022729"/>
    </source>
</evidence>